<keyword evidence="5" id="KW-0472">Membrane</keyword>
<dbReference type="InterPro" id="IPR014729">
    <property type="entry name" value="Rossmann-like_a/b/a_fold"/>
</dbReference>
<proteinExistence type="predicted"/>
<dbReference type="UniPathway" id="UPA00558">
    <property type="reaction ID" value="UER00742"/>
</dbReference>
<evidence type="ECO:0000256" key="5">
    <source>
        <dbReference type="SAM" id="Phobius"/>
    </source>
</evidence>
<evidence type="ECO:0000256" key="3">
    <source>
        <dbReference type="ARBA" id="ARBA00024221"/>
    </source>
</evidence>
<dbReference type="PANTHER" id="PTHR45780:SF1">
    <property type="entry name" value="ETHANOLAMINE-PHOSPHATE CYTIDYLYLTRANSFERASE"/>
    <property type="match status" value="1"/>
</dbReference>
<feature type="transmembrane region" description="Helical" evidence="5">
    <location>
        <begin position="16"/>
        <end position="35"/>
    </location>
</feature>
<sequence length="475" mass="54052">MDPVTNWLAKFVPDNVAPNVLTFAGFIAMAQAWWLCDQYSEVQPRLAATASVLSIITFWMLDRVDGKHARRLMNDTPLGELFKYVTQVLGTNFLVVVLCRLLLEVDDLDKMWYCVQTMQLIMLYKHWCAFERQSGITYVLIGPGELITIATVLLSVRAVVGIEPIFWWYDYTWGLACSVASERFGLDPNSYVATMNPARAAFLSVYYITIARIGTSMKKEHSLSRKALVSIMILRGVSAWVRLDLLVGAKIMRKDVILDGLFYSMVISDLIVAKMAGRQLHYYVVLMATTVVVPHLQFLILCFVTFYYIAIFADLMNHMNMPLLQACKNVYCDGIYDLCHVGHKNLFRHALTYGNRLFVGVIGDEDANNYKRPPVMSAAEREAEVSNCKCVSKVIRNAPCFGLTEEFIRKHQIHVVAFGQEYLDRYPNPDDDPYYKVPRKNGIAIPMPRTQSLSTSDLIRRIQNEDVILEKKSAT</sequence>
<dbReference type="Pfam" id="PF01467">
    <property type="entry name" value="CTP_transf_like"/>
    <property type="match status" value="1"/>
</dbReference>
<accession>A0A7S1AR78</accession>
<evidence type="ECO:0000256" key="4">
    <source>
        <dbReference type="ARBA" id="ARBA00031473"/>
    </source>
</evidence>
<dbReference type="Gene3D" id="3.40.50.620">
    <property type="entry name" value="HUPs"/>
    <property type="match status" value="1"/>
</dbReference>
<keyword evidence="5" id="KW-0812">Transmembrane</keyword>
<dbReference type="GO" id="GO:0004306">
    <property type="term" value="F:ethanolamine-phosphate cytidylyltransferase activity"/>
    <property type="evidence" value="ECO:0007669"/>
    <property type="project" value="UniProtKB-EC"/>
</dbReference>
<evidence type="ECO:0000259" key="6">
    <source>
        <dbReference type="Pfam" id="PF01467"/>
    </source>
</evidence>
<dbReference type="GO" id="GO:0016780">
    <property type="term" value="F:phosphotransferase activity, for other substituted phosphate groups"/>
    <property type="evidence" value="ECO:0007669"/>
    <property type="project" value="InterPro"/>
</dbReference>
<dbReference type="InterPro" id="IPR043130">
    <property type="entry name" value="CDP-OH_PTrfase_TM_dom"/>
</dbReference>
<dbReference type="EMBL" id="HBFQ01051857">
    <property type="protein sequence ID" value="CAD8862645.1"/>
    <property type="molecule type" value="Transcribed_RNA"/>
</dbReference>
<dbReference type="GO" id="GO:0005737">
    <property type="term" value="C:cytoplasm"/>
    <property type="evidence" value="ECO:0007669"/>
    <property type="project" value="TreeGrafter"/>
</dbReference>
<dbReference type="InterPro" id="IPR004821">
    <property type="entry name" value="Cyt_trans-like"/>
</dbReference>
<dbReference type="GO" id="GO:0016020">
    <property type="term" value="C:membrane"/>
    <property type="evidence" value="ECO:0007669"/>
    <property type="project" value="InterPro"/>
</dbReference>
<dbReference type="AlphaFoldDB" id="A0A7S1AR78"/>
<reference evidence="7" key="1">
    <citation type="submission" date="2021-01" db="EMBL/GenBank/DDBJ databases">
        <authorList>
            <person name="Corre E."/>
            <person name="Pelletier E."/>
            <person name="Niang G."/>
            <person name="Scheremetjew M."/>
            <person name="Finn R."/>
            <person name="Kale V."/>
            <person name="Holt S."/>
            <person name="Cochrane G."/>
            <person name="Meng A."/>
            <person name="Brown T."/>
            <person name="Cohen L."/>
        </authorList>
    </citation>
    <scope>NUCLEOTIDE SEQUENCE</scope>
</reference>
<comment type="pathway">
    <text evidence="1">Lipid metabolism.</text>
</comment>
<evidence type="ECO:0000256" key="2">
    <source>
        <dbReference type="ARBA" id="ARBA00024191"/>
    </source>
</evidence>
<feature type="transmembrane region" description="Helical" evidence="5">
    <location>
        <begin position="81"/>
        <end position="103"/>
    </location>
</feature>
<dbReference type="EC" id="2.7.7.14" evidence="3"/>
<keyword evidence="5" id="KW-1133">Transmembrane helix</keyword>
<evidence type="ECO:0000256" key="1">
    <source>
        <dbReference type="ARBA" id="ARBA00005189"/>
    </source>
</evidence>
<gene>
    <name evidence="7" type="ORF">NSCI0253_LOCUS37000</name>
</gene>
<feature type="transmembrane region" description="Helical" evidence="5">
    <location>
        <begin position="282"/>
        <end position="311"/>
    </location>
</feature>
<dbReference type="PANTHER" id="PTHR45780">
    <property type="entry name" value="ETHANOLAMINE-PHOSPHATE CYTIDYLYLTRANSFERASE"/>
    <property type="match status" value="1"/>
</dbReference>
<dbReference type="GO" id="GO:0006646">
    <property type="term" value="P:phosphatidylethanolamine biosynthetic process"/>
    <property type="evidence" value="ECO:0007669"/>
    <property type="project" value="UniProtKB-UniPathway"/>
</dbReference>
<dbReference type="Pfam" id="PF01066">
    <property type="entry name" value="CDP-OH_P_transf"/>
    <property type="match status" value="1"/>
</dbReference>
<evidence type="ECO:0000313" key="7">
    <source>
        <dbReference type="EMBL" id="CAD8862645.1"/>
    </source>
</evidence>
<name>A0A7S1AR78_NOCSC</name>
<dbReference type="InterPro" id="IPR044608">
    <property type="entry name" value="Ect1/PCYT2"/>
</dbReference>
<feature type="domain" description="Cytidyltransferase-like" evidence="6">
    <location>
        <begin position="331"/>
        <end position="461"/>
    </location>
</feature>
<organism evidence="7">
    <name type="scientific">Noctiluca scintillans</name>
    <name type="common">Sea sparkle</name>
    <name type="synonym">Red tide dinoflagellate</name>
    <dbReference type="NCBI Taxonomy" id="2966"/>
    <lineage>
        <taxon>Eukaryota</taxon>
        <taxon>Sar</taxon>
        <taxon>Alveolata</taxon>
        <taxon>Dinophyceae</taxon>
        <taxon>Noctilucales</taxon>
        <taxon>Noctilucaceae</taxon>
        <taxon>Noctiluca</taxon>
    </lineage>
</organism>
<feature type="transmembrane region" description="Helical" evidence="5">
    <location>
        <begin position="42"/>
        <end position="61"/>
    </location>
</feature>
<dbReference type="NCBIfam" id="TIGR00125">
    <property type="entry name" value="cyt_tran_rel"/>
    <property type="match status" value="1"/>
</dbReference>
<dbReference type="Gene3D" id="1.20.120.1760">
    <property type="match status" value="1"/>
</dbReference>
<dbReference type="SUPFAM" id="SSF52374">
    <property type="entry name" value="Nucleotidylyl transferase"/>
    <property type="match status" value="1"/>
</dbReference>
<comment type="pathway">
    <text evidence="2">Phospholipid metabolism; phosphatidylethanolamine biosynthesis; phosphatidylethanolamine from ethanolamine: step 2/3.</text>
</comment>
<dbReference type="InterPro" id="IPR000462">
    <property type="entry name" value="CDP-OH_P_trans"/>
</dbReference>
<protein>
    <recommendedName>
        <fullName evidence="3">ethanolamine-phosphate cytidylyltransferase</fullName>
        <ecNumber evidence="3">2.7.7.14</ecNumber>
    </recommendedName>
    <alternativeName>
        <fullName evidence="4">CTP:phosphoethanolamine cytidylyltransferase</fullName>
    </alternativeName>
</protein>